<evidence type="ECO:0000256" key="8">
    <source>
        <dbReference type="ARBA" id="ARBA00022932"/>
    </source>
</evidence>
<organism evidence="12 13">
    <name type="scientific">Phytophthora palmivora</name>
    <dbReference type="NCBI Taxonomy" id="4796"/>
    <lineage>
        <taxon>Eukaryota</taxon>
        <taxon>Sar</taxon>
        <taxon>Stramenopiles</taxon>
        <taxon>Oomycota</taxon>
        <taxon>Peronosporomycetes</taxon>
        <taxon>Peronosporales</taxon>
        <taxon>Peronosporaceae</taxon>
        <taxon>Phytophthora</taxon>
    </lineage>
</organism>
<keyword evidence="13" id="KW-1185">Reference proteome</keyword>
<proteinExistence type="predicted"/>
<dbReference type="GO" id="GO:0046872">
    <property type="term" value="F:metal ion binding"/>
    <property type="evidence" value="ECO:0007669"/>
    <property type="project" value="UniProtKB-KW"/>
</dbReference>
<keyword evidence="1" id="KW-0540">Nuclease</keyword>
<name>A0A2P4Y2C9_9STRA</name>
<dbReference type="GO" id="GO:0003964">
    <property type="term" value="F:RNA-directed DNA polymerase activity"/>
    <property type="evidence" value="ECO:0007669"/>
    <property type="project" value="UniProtKB-KW"/>
</dbReference>
<gene>
    <name evidence="12" type="ORF">PHPALM_11401</name>
</gene>
<keyword evidence="10" id="KW-0511">Multifunctional enzyme</keyword>
<evidence type="ECO:0000256" key="10">
    <source>
        <dbReference type="ARBA" id="ARBA00023268"/>
    </source>
</evidence>
<keyword evidence="5" id="KW-0460">Magnesium</keyword>
<keyword evidence="8" id="KW-0548">Nucleotidyltransferase</keyword>
<dbReference type="Proteomes" id="UP000237271">
    <property type="component" value="Unassembled WGS sequence"/>
</dbReference>
<dbReference type="Pfam" id="PF25597">
    <property type="entry name" value="SH3_retrovirus"/>
    <property type="match status" value="1"/>
</dbReference>
<dbReference type="PANTHER" id="PTHR42648:SF11">
    <property type="entry name" value="TRANSPOSON TY4-P GAG-POL POLYPROTEIN"/>
    <property type="match status" value="1"/>
</dbReference>
<dbReference type="GO" id="GO:0015074">
    <property type="term" value="P:DNA integration"/>
    <property type="evidence" value="ECO:0007669"/>
    <property type="project" value="UniProtKB-KW"/>
</dbReference>
<dbReference type="GO" id="GO:0003676">
    <property type="term" value="F:nucleic acid binding"/>
    <property type="evidence" value="ECO:0007669"/>
    <property type="project" value="InterPro"/>
</dbReference>
<reference evidence="12 13" key="1">
    <citation type="journal article" date="2017" name="Genome Biol. Evol.">
        <title>Phytophthora megakarya and P. palmivora, closely related causal agents of cacao black pod rot, underwent increases in genome sizes and gene numbers by different mechanisms.</title>
        <authorList>
            <person name="Ali S.S."/>
            <person name="Shao J."/>
            <person name="Lary D.J."/>
            <person name="Kronmiller B."/>
            <person name="Shen D."/>
            <person name="Strem M.D."/>
            <person name="Amoako-Attah I."/>
            <person name="Akrofi A.Y."/>
            <person name="Begoude B.A."/>
            <person name="Ten Hoopen G.M."/>
            <person name="Coulibaly K."/>
            <person name="Kebe B.I."/>
            <person name="Melnick R.L."/>
            <person name="Guiltinan M.J."/>
            <person name="Tyler B.M."/>
            <person name="Meinhardt L.W."/>
            <person name="Bailey B.A."/>
        </authorList>
    </citation>
    <scope>NUCLEOTIDE SEQUENCE [LARGE SCALE GENOMIC DNA]</scope>
    <source>
        <strain evidence="13">sbr112.9</strain>
    </source>
</reference>
<feature type="domain" description="Integrase catalytic" evidence="11">
    <location>
        <begin position="45"/>
        <end position="225"/>
    </location>
</feature>
<dbReference type="SUPFAM" id="SSF56672">
    <property type="entry name" value="DNA/RNA polymerases"/>
    <property type="match status" value="1"/>
</dbReference>
<dbReference type="OrthoDB" id="107791at2759"/>
<accession>A0A2P4Y2C9</accession>
<dbReference type="GO" id="GO:0003887">
    <property type="term" value="F:DNA-directed DNA polymerase activity"/>
    <property type="evidence" value="ECO:0007669"/>
    <property type="project" value="UniProtKB-KW"/>
</dbReference>
<evidence type="ECO:0000256" key="2">
    <source>
        <dbReference type="ARBA" id="ARBA00022723"/>
    </source>
</evidence>
<evidence type="ECO:0000256" key="6">
    <source>
        <dbReference type="ARBA" id="ARBA00022908"/>
    </source>
</evidence>
<dbReference type="InterPro" id="IPR001584">
    <property type="entry name" value="Integrase_cat-core"/>
</dbReference>
<keyword evidence="7" id="KW-0695">RNA-directed DNA polymerase</keyword>
<dbReference type="GO" id="GO:0016787">
    <property type="term" value="F:hydrolase activity"/>
    <property type="evidence" value="ECO:0007669"/>
    <property type="project" value="UniProtKB-KW"/>
</dbReference>
<keyword evidence="2" id="KW-0479">Metal-binding</keyword>
<dbReference type="EMBL" id="NCKW01006384">
    <property type="protein sequence ID" value="POM71957.1"/>
    <property type="molecule type" value="Genomic_DNA"/>
</dbReference>
<evidence type="ECO:0000256" key="7">
    <source>
        <dbReference type="ARBA" id="ARBA00022918"/>
    </source>
</evidence>
<evidence type="ECO:0000256" key="9">
    <source>
        <dbReference type="ARBA" id="ARBA00023172"/>
    </source>
</evidence>
<evidence type="ECO:0000313" key="13">
    <source>
        <dbReference type="Proteomes" id="UP000237271"/>
    </source>
</evidence>
<evidence type="ECO:0000313" key="12">
    <source>
        <dbReference type="EMBL" id="POM71957.1"/>
    </source>
</evidence>
<dbReference type="PROSITE" id="PS50994">
    <property type="entry name" value="INTEGRASE"/>
    <property type="match status" value="1"/>
</dbReference>
<keyword evidence="6" id="KW-0229">DNA integration</keyword>
<evidence type="ECO:0000256" key="5">
    <source>
        <dbReference type="ARBA" id="ARBA00022842"/>
    </source>
</evidence>
<evidence type="ECO:0000256" key="1">
    <source>
        <dbReference type="ARBA" id="ARBA00022722"/>
    </source>
</evidence>
<keyword evidence="8" id="KW-0239">DNA-directed DNA polymerase</keyword>
<dbReference type="AlphaFoldDB" id="A0A2P4Y2C9"/>
<dbReference type="GO" id="GO:0004519">
    <property type="term" value="F:endonuclease activity"/>
    <property type="evidence" value="ECO:0007669"/>
    <property type="project" value="UniProtKB-KW"/>
</dbReference>
<dbReference type="PANTHER" id="PTHR42648">
    <property type="entry name" value="TRANSPOSASE, PUTATIVE-RELATED"/>
    <property type="match status" value="1"/>
</dbReference>
<dbReference type="Gene3D" id="3.30.420.10">
    <property type="entry name" value="Ribonuclease H-like superfamily/Ribonuclease H"/>
    <property type="match status" value="1"/>
</dbReference>
<dbReference type="InterPro" id="IPR043502">
    <property type="entry name" value="DNA/RNA_pol_sf"/>
</dbReference>
<keyword evidence="8" id="KW-0808">Transferase</keyword>
<protein>
    <submittedName>
        <fullName evidence="12">Integrase catalytic core protein</fullName>
    </submittedName>
</protein>
<keyword evidence="3" id="KW-0255">Endonuclease</keyword>
<evidence type="ECO:0000256" key="4">
    <source>
        <dbReference type="ARBA" id="ARBA00022801"/>
    </source>
</evidence>
<dbReference type="InterPro" id="IPR013103">
    <property type="entry name" value="RVT_2"/>
</dbReference>
<dbReference type="SUPFAM" id="SSF53098">
    <property type="entry name" value="Ribonuclease H-like"/>
    <property type="match status" value="1"/>
</dbReference>
<dbReference type="InterPro" id="IPR012337">
    <property type="entry name" value="RNaseH-like_sf"/>
</dbReference>
<evidence type="ECO:0000256" key="3">
    <source>
        <dbReference type="ARBA" id="ARBA00022759"/>
    </source>
</evidence>
<evidence type="ECO:0000259" key="11">
    <source>
        <dbReference type="PROSITE" id="PS50994"/>
    </source>
</evidence>
<keyword evidence="4" id="KW-0378">Hydrolase</keyword>
<dbReference type="InterPro" id="IPR039537">
    <property type="entry name" value="Retrotran_Ty1/copia-like"/>
</dbReference>
<dbReference type="Pfam" id="PF07727">
    <property type="entry name" value="RVT_2"/>
    <property type="match status" value="1"/>
</dbReference>
<dbReference type="GO" id="GO:0006310">
    <property type="term" value="P:DNA recombination"/>
    <property type="evidence" value="ECO:0007669"/>
    <property type="project" value="UniProtKB-KW"/>
</dbReference>
<sequence length="725" mass="82730">MQSMSKTQVAPELAFSQTSAIPKHFSTSCIFAKAHRAPFNKNVDRSKTPLEKVHSDINGPLPYPSLRGAHYFFTFIDDYSRFMHLYVVTRKSDLYDCYEKFRKAAKNRFNTEVGNLETQFNQYDSEVQRLQSDNGKEYEKLGQIIFDRYDTHAQFTNAYTPQQNGVAERQMRTILERVRALLIDGDLPRQLWGECCQYVTHLINVTTSSVLPTGVTPYELWHGKKPSLTYIKVFGCAAFALTPEPHRNKLEARAKLCMIVDLPQNKKGYRLLSTTENRIIYSRDVIIAEMSQDTFPNLTFLERATPDPLSTSLPVQKELLPPLSVLRKHSQASLVAFDADVCSPSAKKVKTEDTLAIYSKALLLNEPIDLEEEHTLHHTIVSLLAVRYDPGPKIYMEVMRFPHASDWHAAALSGYGSLMENQTWTLVPRPHNRKVLQCQWVFVRKRGATGRVVRFKAHLVVKGFQQNYGIDYTEIFSPVVRKEILRLLLTLAAILDYEIGQMDVKTAFLNGSLDVAIFMEQPEGFASKDHPDLVCSLGKSPYGLKQAPRVWYHTFAKYLERLGFTRLVKDRCVFYKVIFNAPCYISVYVDDMLIISPSKQIVARVKSALSSEFHMTDLGGVSYLLGWTIERNRANSSIFIHQRSYTTNVLDRFSMLDRLPKDTPIAQKPVATDCPTDDETKTIMPNKLYRNAVGSFMYLVTGTRPDLAILIREISQYLDNPGLPH</sequence>
<dbReference type="InterPro" id="IPR036397">
    <property type="entry name" value="RNaseH_sf"/>
</dbReference>
<comment type="caution">
    <text evidence="12">The sequence shown here is derived from an EMBL/GenBank/DDBJ whole genome shotgun (WGS) entry which is preliminary data.</text>
</comment>
<keyword evidence="9" id="KW-0233">DNA recombination</keyword>
<dbReference type="InterPro" id="IPR057670">
    <property type="entry name" value="SH3_retrovirus"/>
</dbReference>